<evidence type="ECO:0000313" key="2">
    <source>
        <dbReference type="EMBL" id="PMB00638.1"/>
    </source>
</evidence>
<dbReference type="InterPro" id="IPR006311">
    <property type="entry name" value="TAT_signal"/>
</dbReference>
<feature type="chain" id="PRO_5014704774" evidence="1">
    <location>
        <begin position="21"/>
        <end position="732"/>
    </location>
</feature>
<reference evidence="2 3" key="1">
    <citation type="submission" date="2017-07" db="EMBL/GenBank/DDBJ databases">
        <title>Genomes of Fischerella (Mastigocladus) sp. strains.</title>
        <authorList>
            <person name="Miller S.R."/>
        </authorList>
    </citation>
    <scope>NUCLEOTIDE SEQUENCE [LARGE SCALE GENOMIC DNA]</scope>
    <source>
        <strain evidence="2 3">CCMEE 5268</strain>
    </source>
</reference>
<dbReference type="PANTHER" id="PTHR35399:SF2">
    <property type="entry name" value="DUF839 DOMAIN-CONTAINING PROTEIN"/>
    <property type="match status" value="1"/>
</dbReference>
<dbReference type="InterPro" id="IPR008557">
    <property type="entry name" value="PhoX"/>
</dbReference>
<comment type="caution">
    <text evidence="2">The sequence shown here is derived from an EMBL/GenBank/DDBJ whole genome shotgun (WGS) entry which is preliminary data.</text>
</comment>
<dbReference type="RefSeq" id="WP_102171307.1">
    <property type="nucleotide sequence ID" value="NZ_NMQA01000026.1"/>
</dbReference>
<dbReference type="EMBL" id="NMQA01000026">
    <property type="protein sequence ID" value="PMB00638.1"/>
    <property type="molecule type" value="Genomic_DNA"/>
</dbReference>
<accession>A0A2N6KLE1</accession>
<evidence type="ECO:0000256" key="1">
    <source>
        <dbReference type="SAM" id="SignalP"/>
    </source>
</evidence>
<name>A0A2N6KLE1_9CYAN</name>
<dbReference type="PROSITE" id="PS51318">
    <property type="entry name" value="TAT"/>
    <property type="match status" value="1"/>
</dbReference>
<protein>
    <submittedName>
        <fullName evidence="2">Phosphatase</fullName>
    </submittedName>
</protein>
<organism evidence="2 3">
    <name type="scientific">Fischerella thermalis CCMEE 5268</name>
    <dbReference type="NCBI Taxonomy" id="2019662"/>
    <lineage>
        <taxon>Bacteria</taxon>
        <taxon>Bacillati</taxon>
        <taxon>Cyanobacteriota</taxon>
        <taxon>Cyanophyceae</taxon>
        <taxon>Nostocales</taxon>
        <taxon>Hapalosiphonaceae</taxon>
        <taxon>Fischerella</taxon>
    </lineage>
</organism>
<gene>
    <name evidence="2" type="ORF">CEN50_02480</name>
</gene>
<dbReference type="PROSITE" id="PS51257">
    <property type="entry name" value="PROKAR_LIPOPROTEIN"/>
    <property type="match status" value="1"/>
</dbReference>
<dbReference type="Proteomes" id="UP000235025">
    <property type="component" value="Unassembled WGS sequence"/>
</dbReference>
<sequence length="732" mass="79404">MSITRRHFLLLMGGSAGAVALNSLGGCNVKSPSQKPEFTFQPIKGPIPLLTDGFKPEQQKEQYSTYEVVDDLVLPEGYQYQLIAAWGDKVGDSRFGYNNDYLSLIYTGENEGLLSVNFEYISAIPWMQTYEQVIGQPLPFAQVKAALQNNSSGKNEINAFALADNDPIKAQITEICQEALLDQGLGVISVRKTADGRWERTNSPADRRISGISGLNDGKYLKATGPAVAVFRKQQGQGYIDQLGDRIIGTFGNCAGGTTPWGTVLSAEENFQTQVPEAVYPDGTSLDPSKRPFALGDEELYGQGNVFGLAGNKYGWIVEIDPANPNDYGTKHTWLGRYRHEAVGVRVEAGKPLAFYSGCDRRGGHIYKFVSRDKVQDPKNKANSQLLTQGILYAAKFNSDGTGRWIPLTADTPIDPDLPSNIAGNLILLPKSPQAKTAQEAEGDYLAIAKDQEIAKYKQKFQNLGDLYSGNTEEKQGAILIDAHYAANAVGATCTARPEDTEVAANGDLYISFTSGSPDQEGGPDVRVFKGPKGETPYEYGWVMRLTEDSNDPAAVTFRWQMLATGGEPAAGAMGFANPDNLLLDKNGNIWMVTDMSTGKMNQSVKNRTDSNGKATAISGLFGNNAIWLIPTQGDDAGKAFLFATGPVECEITGPCFTVDEKSMFISIQHPGEANGIRKNQVQESREFLLMTTTGEEFLQTRQVPIGSNWPTKSADAPPKPAVVVVTKTSNS</sequence>
<dbReference type="Pfam" id="PF05787">
    <property type="entry name" value="PhoX"/>
    <property type="match status" value="1"/>
</dbReference>
<dbReference type="AlphaFoldDB" id="A0A2N6KLE1"/>
<evidence type="ECO:0000313" key="3">
    <source>
        <dbReference type="Proteomes" id="UP000235025"/>
    </source>
</evidence>
<feature type="signal peptide" evidence="1">
    <location>
        <begin position="1"/>
        <end position="20"/>
    </location>
</feature>
<keyword evidence="1" id="KW-0732">Signal</keyword>
<proteinExistence type="predicted"/>
<dbReference type="PANTHER" id="PTHR35399">
    <property type="entry name" value="SLR8030 PROTEIN"/>
    <property type="match status" value="1"/>
</dbReference>